<dbReference type="EMBL" id="QEQD01000001">
    <property type="protein sequence ID" value="RDF06007.1"/>
    <property type="molecule type" value="Genomic_DNA"/>
</dbReference>
<dbReference type="RefSeq" id="WP_111312370.1">
    <property type="nucleotide sequence ID" value="NZ_JAWFOS010000001.1"/>
</dbReference>
<comment type="caution">
    <text evidence="3">The sequence shown here is derived from an EMBL/GenBank/DDBJ whole genome shotgun (WGS) entry which is preliminary data.</text>
</comment>
<dbReference type="Proteomes" id="UP000253999">
    <property type="component" value="Unassembled WGS sequence"/>
</dbReference>
<feature type="transmembrane region" description="Helical" evidence="1">
    <location>
        <begin position="197"/>
        <end position="213"/>
    </location>
</feature>
<keyword evidence="1" id="KW-0472">Membrane</keyword>
<accession>A0A369ZGN5</accession>
<dbReference type="Pfam" id="PF01478">
    <property type="entry name" value="Peptidase_A24"/>
    <property type="match status" value="1"/>
</dbReference>
<proteinExistence type="predicted"/>
<keyword evidence="1" id="KW-1133">Transmembrane helix</keyword>
<evidence type="ECO:0000256" key="1">
    <source>
        <dbReference type="SAM" id="Phobius"/>
    </source>
</evidence>
<feature type="transmembrane region" description="Helical" evidence="1">
    <location>
        <begin position="163"/>
        <end position="185"/>
    </location>
</feature>
<dbReference type="InterPro" id="IPR000045">
    <property type="entry name" value="Prepilin_IV_endopep_pep"/>
</dbReference>
<dbReference type="GO" id="GO:0016020">
    <property type="term" value="C:membrane"/>
    <property type="evidence" value="ECO:0007669"/>
    <property type="project" value="InterPro"/>
</dbReference>
<protein>
    <submittedName>
        <fullName evidence="3">Prepilin peptidase</fullName>
    </submittedName>
</protein>
<organism evidence="3 4">
    <name type="scientific">Haemophilus parahaemolyticus</name>
    <dbReference type="NCBI Taxonomy" id="735"/>
    <lineage>
        <taxon>Bacteria</taxon>
        <taxon>Pseudomonadati</taxon>
        <taxon>Pseudomonadota</taxon>
        <taxon>Gammaproteobacteria</taxon>
        <taxon>Pasteurellales</taxon>
        <taxon>Pasteurellaceae</taxon>
        <taxon>Haemophilus</taxon>
    </lineage>
</organism>
<keyword evidence="1" id="KW-0812">Transmembrane</keyword>
<feature type="transmembrane region" description="Helical" evidence="1">
    <location>
        <begin position="125"/>
        <end position="143"/>
    </location>
</feature>
<feature type="domain" description="Prepilin type IV endopeptidase peptidase" evidence="2">
    <location>
        <begin position="86"/>
        <end position="184"/>
    </location>
</feature>
<name>A0A369ZGN5_HAEPH</name>
<evidence type="ECO:0000259" key="2">
    <source>
        <dbReference type="Pfam" id="PF01478"/>
    </source>
</evidence>
<evidence type="ECO:0000313" key="3">
    <source>
        <dbReference type="EMBL" id="RDF06007.1"/>
    </source>
</evidence>
<feature type="transmembrane region" description="Helical" evidence="1">
    <location>
        <begin position="66"/>
        <end position="93"/>
    </location>
</feature>
<reference evidence="3 4" key="1">
    <citation type="submission" date="2018-05" db="EMBL/GenBank/DDBJ databases">
        <title>Draft Genome Sequences for a Diverse set of 7 Haemophilus Species.</title>
        <authorList>
            <person name="Nichols M."/>
            <person name="Topaz N."/>
            <person name="Wang X."/>
            <person name="Wang X."/>
            <person name="Boxrud D."/>
        </authorList>
    </citation>
    <scope>NUCLEOTIDE SEQUENCE [LARGE SCALE GENOMIC DNA]</scope>
    <source>
        <strain evidence="3 4">C2010039593</strain>
    </source>
</reference>
<sequence>MNLVKFLEILTAILFAFWFRKEIPLFAKRINQQTYDEFYSLVDFQLDYSDFEKKSNLKAKQSKLPILFYFIFPLITLLNQNYLISVVIIILCFLSVLDILYYLTDIRYLAILFLLTLYKGNLETFYFTVLFFIFIHFFSIFLLKKEGFGLGDSLLLITLSPLFTLDQMLQLVLIASVLGITYCLAERYITSQKRQKLPFIPFISMATFIIIYLN</sequence>
<dbReference type="GO" id="GO:0004190">
    <property type="term" value="F:aspartic-type endopeptidase activity"/>
    <property type="evidence" value="ECO:0007669"/>
    <property type="project" value="InterPro"/>
</dbReference>
<dbReference type="STRING" id="735.B0185_00410"/>
<gene>
    <name evidence="3" type="ORF">DPV98_00360</name>
</gene>
<dbReference type="AlphaFoldDB" id="A0A369ZGN5"/>
<evidence type="ECO:0000313" key="4">
    <source>
        <dbReference type="Proteomes" id="UP000253999"/>
    </source>
</evidence>